<keyword evidence="4" id="KW-0862">Zinc</keyword>
<sequence length="308" mass="35720">MKIKIGRFEIYSLMDGYFWLDGGRMFADLPKLKWQTICVPDDNNRIRLAARCYLIKGRTLTLFDTGMGNPPDPKFPKFMGASYLDFFGINQNDGNLIINLEKAGFAKEDLRFVTQSHLHLDHSGWNTYTNEEKKIVPVFPNAVYLMEDWEWRAGMNPHPRQKDSYLKENFVPLETADLDNKLRYLWRVKHDIDKWGRTKNKFQLEPGLTFIRTGGHTDGHWVALIESENKKAFLAGDLIPTHKHIVPGNLMSYDSDLNKVFGEKIKFLTKACREKWLILFDHDPDFTGGYVAKNQKGHFEFHPFEGGA</sequence>
<dbReference type="SUPFAM" id="SSF56281">
    <property type="entry name" value="Metallo-hydrolase/oxidoreductase"/>
    <property type="match status" value="1"/>
</dbReference>
<comment type="caution">
    <text evidence="6">The sequence shown here is derived from an EMBL/GenBank/DDBJ whole genome shotgun (WGS) entry which is preliminary data.</text>
</comment>
<evidence type="ECO:0000313" key="6">
    <source>
        <dbReference type="EMBL" id="KKT57001.1"/>
    </source>
</evidence>
<keyword evidence="2" id="KW-0479">Metal-binding</keyword>
<dbReference type="Proteomes" id="UP000033977">
    <property type="component" value="Unassembled WGS sequence"/>
</dbReference>
<gene>
    <name evidence="6" type="ORF">UW49_C0009G0022</name>
</gene>
<accession>A0A0G1IC95</accession>
<dbReference type="PANTHER" id="PTHR42978">
    <property type="entry name" value="QUORUM-QUENCHING LACTONASE YTNP-RELATED-RELATED"/>
    <property type="match status" value="1"/>
</dbReference>
<dbReference type="Pfam" id="PF00753">
    <property type="entry name" value="Lactamase_B"/>
    <property type="match status" value="1"/>
</dbReference>
<evidence type="ECO:0000256" key="1">
    <source>
        <dbReference type="ARBA" id="ARBA00007749"/>
    </source>
</evidence>
<dbReference type="GO" id="GO:0046872">
    <property type="term" value="F:metal ion binding"/>
    <property type="evidence" value="ECO:0007669"/>
    <property type="project" value="UniProtKB-KW"/>
</dbReference>
<dbReference type="Gene3D" id="3.60.15.10">
    <property type="entry name" value="Ribonuclease Z/Hydroxyacylglutathione hydrolase-like"/>
    <property type="match status" value="1"/>
</dbReference>
<feature type="domain" description="Metallo-beta-lactamase" evidence="5">
    <location>
        <begin position="49"/>
        <end position="282"/>
    </location>
</feature>
<keyword evidence="3" id="KW-0378">Hydrolase</keyword>
<protein>
    <recommendedName>
        <fullName evidence="5">Metallo-beta-lactamase domain-containing protein</fullName>
    </recommendedName>
</protein>
<comment type="similarity">
    <text evidence="1">Belongs to the metallo-beta-lactamase superfamily.</text>
</comment>
<dbReference type="InterPro" id="IPR001279">
    <property type="entry name" value="Metallo-B-lactamas"/>
</dbReference>
<dbReference type="AlphaFoldDB" id="A0A0G1IC95"/>
<dbReference type="EMBL" id="LCIN01000009">
    <property type="protein sequence ID" value="KKT57001.1"/>
    <property type="molecule type" value="Genomic_DNA"/>
</dbReference>
<organism evidence="6 7">
    <name type="scientific">Candidatus Giovannonibacteria bacterium GW2011_GWB1_44_23</name>
    <dbReference type="NCBI Taxonomy" id="1618652"/>
    <lineage>
        <taxon>Bacteria</taxon>
        <taxon>Candidatus Giovannoniibacteriota</taxon>
    </lineage>
</organism>
<dbReference type="InterPro" id="IPR036866">
    <property type="entry name" value="RibonucZ/Hydroxyglut_hydro"/>
</dbReference>
<dbReference type="InterPro" id="IPR051013">
    <property type="entry name" value="MBL_superfamily_lactonases"/>
</dbReference>
<dbReference type="PANTHER" id="PTHR42978:SF6">
    <property type="entry name" value="QUORUM-QUENCHING LACTONASE YTNP-RELATED"/>
    <property type="match status" value="1"/>
</dbReference>
<name>A0A0G1IC95_9BACT</name>
<reference evidence="6 7" key="1">
    <citation type="journal article" date="2015" name="Nature">
        <title>rRNA introns, odd ribosomes, and small enigmatic genomes across a large radiation of phyla.</title>
        <authorList>
            <person name="Brown C.T."/>
            <person name="Hug L.A."/>
            <person name="Thomas B.C."/>
            <person name="Sharon I."/>
            <person name="Castelle C.J."/>
            <person name="Singh A."/>
            <person name="Wilkins M.J."/>
            <person name="Williams K.H."/>
            <person name="Banfield J.F."/>
        </authorList>
    </citation>
    <scope>NUCLEOTIDE SEQUENCE [LARGE SCALE GENOMIC DNA]</scope>
</reference>
<dbReference type="SMART" id="SM00849">
    <property type="entry name" value="Lactamase_B"/>
    <property type="match status" value="1"/>
</dbReference>
<evidence type="ECO:0000256" key="3">
    <source>
        <dbReference type="ARBA" id="ARBA00022801"/>
    </source>
</evidence>
<proteinExistence type="inferred from homology"/>
<evidence type="ECO:0000256" key="2">
    <source>
        <dbReference type="ARBA" id="ARBA00022723"/>
    </source>
</evidence>
<evidence type="ECO:0000259" key="5">
    <source>
        <dbReference type="SMART" id="SM00849"/>
    </source>
</evidence>
<dbReference type="GO" id="GO:0016787">
    <property type="term" value="F:hydrolase activity"/>
    <property type="evidence" value="ECO:0007669"/>
    <property type="project" value="UniProtKB-KW"/>
</dbReference>
<evidence type="ECO:0000313" key="7">
    <source>
        <dbReference type="Proteomes" id="UP000033977"/>
    </source>
</evidence>
<evidence type="ECO:0000256" key="4">
    <source>
        <dbReference type="ARBA" id="ARBA00022833"/>
    </source>
</evidence>